<dbReference type="InterPro" id="IPR031330">
    <property type="entry name" value="Gly_Hdrlase_35_cat"/>
</dbReference>
<sequence>MLKIANHKFVVGKEEYYPYSAEMHYFRVNKRYWSVCFERIKKAGFRIISTCVPWNLHEGSIGEFDFFGKTDHAKDLVVFLELAREFGFKVILRPGPFMDSEWRNGGYPEFLYNNPEILAKDSSGEPVKIGEHAGVKSGYMFSLLHPHFLSHVKRYFNALSEIIKNYVYPKGPVILVELDNGVFVGHRQDSGCGLGCFESDYNDYTVNYSFPQFLREKYGEVRRLNHLYGEKHRNFEDIKPPKALKITQPKNLIKYFDWVFFKEKILADFVFRLRELFVSFDVTPIFSVNLFYSQNFSLPFNWQIMDSDKISCGISVLWRRDYVELVRHLRYFVTCCQFPWSSEFVIGSWADIPEDGERYFPVTPQNVKFLLVSALASGIKGFNYHMFVERDHWYDSPLASDGTIRSNLELIRKFNDLNERIELEDLEILSEIGLVNYRPYLWFSYLKGKESPQKRNEPFSYLSLVLDRTHKGLSQDLINLKLSFGMPDLWTKEGLEDFGVLFVPCSEYMDAESQDLLIKLAKGGKTLILFGLLPKYDLRMKSCELLSRSLKVKTKQLSPKGGTTACVGEVNGLDQKFSTFIYGYIRGSKRSQVLASYDGRPVGTVSKIGKGYVYLFTFDISARSHHGKLFFLEEVLKRCGFQSRVFCNHPAIDVVVQKNEQHTILYLIFPPENSSSGSGEPLARAESKEKLILKTEPRKLGVRGKKIRLIDLLGNEVIRTTSEELRRGIVIEMAPLDSRMYLMKGK</sequence>
<dbReference type="GO" id="GO:0004553">
    <property type="term" value="F:hydrolase activity, hydrolyzing O-glycosyl compounds"/>
    <property type="evidence" value="ECO:0007669"/>
    <property type="project" value="InterPro"/>
</dbReference>
<dbReference type="GO" id="GO:0005975">
    <property type="term" value="P:carbohydrate metabolic process"/>
    <property type="evidence" value="ECO:0007669"/>
    <property type="project" value="InterPro"/>
</dbReference>
<feature type="domain" description="Glycoside hydrolase 35 catalytic" evidence="3">
    <location>
        <begin position="9"/>
        <end position="119"/>
    </location>
</feature>
<evidence type="ECO:0000259" key="3">
    <source>
        <dbReference type="Pfam" id="PF01301"/>
    </source>
</evidence>
<dbReference type="AlphaFoldDB" id="A0A0S7XTX0"/>
<organism evidence="5 6">
    <name type="scientific">candidate division WOR-1 bacterium DG_54_3</name>
    <dbReference type="NCBI Taxonomy" id="1703775"/>
    <lineage>
        <taxon>Bacteria</taxon>
        <taxon>Bacillati</taxon>
        <taxon>Saganbacteria</taxon>
    </lineage>
</organism>
<dbReference type="InterPro" id="IPR054746">
    <property type="entry name" value="GLMA-like_second"/>
</dbReference>
<reference evidence="5 6" key="1">
    <citation type="journal article" date="2015" name="Microbiome">
        <title>Genomic resolution of linkages in carbon, nitrogen, and sulfur cycling among widespread estuary sediment bacteria.</title>
        <authorList>
            <person name="Baker B.J."/>
            <person name="Lazar C.S."/>
            <person name="Teske A.P."/>
            <person name="Dick G.J."/>
        </authorList>
    </citation>
    <scope>NUCLEOTIDE SEQUENCE [LARGE SCALE GENOMIC DNA]</scope>
    <source>
        <strain evidence="5">DG_54_3</strain>
    </source>
</reference>
<dbReference type="EMBL" id="LIZX01000097">
    <property type="protein sequence ID" value="KPJ65925.1"/>
    <property type="molecule type" value="Genomic_DNA"/>
</dbReference>
<dbReference type="Proteomes" id="UP000051861">
    <property type="component" value="Unassembled WGS sequence"/>
</dbReference>
<evidence type="ECO:0000256" key="1">
    <source>
        <dbReference type="ARBA" id="ARBA00009809"/>
    </source>
</evidence>
<comment type="similarity">
    <text evidence="1 2">Belongs to the glycosyl hydrolase 35 family.</text>
</comment>
<evidence type="ECO:0000259" key="4">
    <source>
        <dbReference type="Pfam" id="PF22369"/>
    </source>
</evidence>
<protein>
    <submittedName>
        <fullName evidence="5">Uncharacterized protein</fullName>
    </submittedName>
</protein>
<dbReference type="Gene3D" id="3.20.20.80">
    <property type="entry name" value="Glycosidases"/>
    <property type="match status" value="1"/>
</dbReference>
<dbReference type="InterPro" id="IPR017853">
    <property type="entry name" value="GH"/>
</dbReference>
<feature type="domain" description="GLMA-like second" evidence="4">
    <location>
        <begin position="470"/>
        <end position="560"/>
    </location>
</feature>
<dbReference type="Pfam" id="PF22369">
    <property type="entry name" value="GLMA_2nd"/>
    <property type="match status" value="1"/>
</dbReference>
<accession>A0A0S7XTX0</accession>
<dbReference type="Pfam" id="PF01301">
    <property type="entry name" value="Glyco_hydro_35"/>
    <property type="match status" value="1"/>
</dbReference>
<dbReference type="SUPFAM" id="SSF51445">
    <property type="entry name" value="(Trans)glycosidases"/>
    <property type="match status" value="1"/>
</dbReference>
<evidence type="ECO:0000313" key="5">
    <source>
        <dbReference type="EMBL" id="KPJ65925.1"/>
    </source>
</evidence>
<name>A0A0S7XTX0_UNCSA</name>
<dbReference type="InterPro" id="IPR029062">
    <property type="entry name" value="Class_I_gatase-like"/>
</dbReference>
<evidence type="ECO:0000313" key="6">
    <source>
        <dbReference type="Proteomes" id="UP000051861"/>
    </source>
</evidence>
<dbReference type="InterPro" id="IPR001944">
    <property type="entry name" value="Glycoside_Hdrlase_35"/>
</dbReference>
<comment type="caution">
    <text evidence="5">The sequence shown here is derived from an EMBL/GenBank/DDBJ whole genome shotgun (WGS) entry which is preliminary data.</text>
</comment>
<proteinExistence type="inferred from homology"/>
<gene>
    <name evidence="5" type="ORF">AMJ44_09225</name>
</gene>
<dbReference type="PANTHER" id="PTHR23421">
    <property type="entry name" value="BETA-GALACTOSIDASE RELATED"/>
    <property type="match status" value="1"/>
</dbReference>
<dbReference type="Gene3D" id="3.40.50.880">
    <property type="match status" value="1"/>
</dbReference>
<evidence type="ECO:0000256" key="2">
    <source>
        <dbReference type="RuleBase" id="RU003679"/>
    </source>
</evidence>